<proteinExistence type="predicted"/>
<reference evidence="2 3" key="1">
    <citation type="submission" date="2021-02" db="EMBL/GenBank/DDBJ databases">
        <title>De Novo genome assembly of isolated myxobacteria.</title>
        <authorList>
            <person name="Stevens D.C."/>
        </authorList>
    </citation>
    <scope>NUCLEOTIDE SEQUENCE [LARGE SCALE GENOMIC DNA]</scope>
    <source>
        <strain evidence="2 3">ATCC 29039</strain>
    </source>
</reference>
<feature type="domain" description="T6SS Phospholipase effector Tle1-like catalytic" evidence="1">
    <location>
        <begin position="57"/>
        <end position="119"/>
    </location>
</feature>
<dbReference type="Proteomes" id="UP000664052">
    <property type="component" value="Unassembled WGS sequence"/>
</dbReference>
<dbReference type="RefSeq" id="WP_207048904.1">
    <property type="nucleotide sequence ID" value="NZ_JAFIMU010000003.1"/>
</dbReference>
<sequence>MAMTHEQGKQQSPRLLIQAASLANVNTEGTARAPSVKTALAPQDVPATVPQALKVTFFFDGTGNNLDADLGTEEHSNVARLFRAHLETSSAGVFSYYLPGIGTRFKEIGDPGGTKLGQGFGWACR</sequence>
<evidence type="ECO:0000259" key="1">
    <source>
        <dbReference type="Pfam" id="PF09994"/>
    </source>
</evidence>
<accession>A0ABS3D5K1</accession>
<dbReference type="InterPro" id="IPR018712">
    <property type="entry name" value="Tle1-like_cat"/>
</dbReference>
<dbReference type="EMBL" id="JAFIMU010000003">
    <property type="protein sequence ID" value="MBN8226943.1"/>
    <property type="molecule type" value="Genomic_DNA"/>
</dbReference>
<comment type="caution">
    <text evidence="2">The sequence shown here is derived from an EMBL/GenBank/DDBJ whole genome shotgun (WGS) entry which is preliminary data.</text>
</comment>
<protein>
    <submittedName>
        <fullName evidence="2">DUF2235 domain-containing protein</fullName>
    </submittedName>
</protein>
<gene>
    <name evidence="2" type="ORF">JYK02_05395</name>
</gene>
<organism evidence="2 3">
    <name type="scientific">Corallococcus macrosporus</name>
    <dbReference type="NCBI Taxonomy" id="35"/>
    <lineage>
        <taxon>Bacteria</taxon>
        <taxon>Pseudomonadati</taxon>
        <taxon>Myxococcota</taxon>
        <taxon>Myxococcia</taxon>
        <taxon>Myxococcales</taxon>
        <taxon>Cystobacterineae</taxon>
        <taxon>Myxococcaceae</taxon>
        <taxon>Corallococcus</taxon>
    </lineage>
</organism>
<name>A0ABS3D5K1_9BACT</name>
<dbReference type="Pfam" id="PF09994">
    <property type="entry name" value="T6SS_Tle1-like_cat"/>
    <property type="match status" value="1"/>
</dbReference>
<evidence type="ECO:0000313" key="2">
    <source>
        <dbReference type="EMBL" id="MBN8226943.1"/>
    </source>
</evidence>
<keyword evidence="3" id="KW-1185">Reference proteome</keyword>
<evidence type="ECO:0000313" key="3">
    <source>
        <dbReference type="Proteomes" id="UP000664052"/>
    </source>
</evidence>